<reference evidence="1 2" key="1">
    <citation type="submission" date="2023-06" db="EMBL/GenBank/DDBJ databases">
        <title>Alteromonas sp. ASW11-36 isolated from intertidal sand.</title>
        <authorList>
            <person name="Li Y."/>
        </authorList>
    </citation>
    <scope>NUCLEOTIDE SEQUENCE [LARGE SCALE GENOMIC DNA]</scope>
    <source>
        <strain evidence="1 2">ASW11-36</strain>
    </source>
</reference>
<evidence type="ECO:0000313" key="1">
    <source>
        <dbReference type="EMBL" id="MDM7859169.1"/>
    </source>
</evidence>
<sequence length="230" mass="26366">MKDATQTADNAIATIAPDDAAVRAEDVRAYLLNNPEFFAHYPELLEKLVIPHEQHGSVSLVEKQSEILRNKVRQLSRKIHQLIAIAKQNERIYRVYVDLNIRLWQCKDFADIQNTLEQVMLQQLKLSAVSIKPFSGPFAMSEIHQRLFVEKHFKNKMFYFGRLSAHEKQLLFDEQPAESAVLVRLGEENDLGILAVGSNDPGHFNPDMDTLLLTQLQQFLNILLPDLVSY</sequence>
<dbReference type="Proteomes" id="UP001234343">
    <property type="component" value="Unassembled WGS sequence"/>
</dbReference>
<evidence type="ECO:0000313" key="2">
    <source>
        <dbReference type="Proteomes" id="UP001234343"/>
    </source>
</evidence>
<name>A0ABT7SUH0_9ALTE</name>
<dbReference type="InterPro" id="IPR007435">
    <property type="entry name" value="DUF484"/>
</dbReference>
<accession>A0ABT7SUH0</accession>
<dbReference type="PANTHER" id="PTHR38765:SF1">
    <property type="entry name" value="DUF484 DOMAIN-CONTAINING PROTEIN"/>
    <property type="match status" value="1"/>
</dbReference>
<organism evidence="1 2">
    <name type="scientific">Alteromonas arenosi</name>
    <dbReference type="NCBI Taxonomy" id="3055817"/>
    <lineage>
        <taxon>Bacteria</taxon>
        <taxon>Pseudomonadati</taxon>
        <taxon>Pseudomonadota</taxon>
        <taxon>Gammaproteobacteria</taxon>
        <taxon>Alteromonadales</taxon>
        <taxon>Alteromonadaceae</taxon>
        <taxon>Alteromonas/Salinimonas group</taxon>
        <taxon>Alteromonas</taxon>
    </lineage>
</organism>
<dbReference type="EMBL" id="JAUCBP010000001">
    <property type="protein sequence ID" value="MDM7859169.1"/>
    <property type="molecule type" value="Genomic_DNA"/>
</dbReference>
<dbReference type="RefSeq" id="WP_289363079.1">
    <property type="nucleotide sequence ID" value="NZ_JAUCBP010000001.1"/>
</dbReference>
<keyword evidence="2" id="KW-1185">Reference proteome</keyword>
<proteinExistence type="predicted"/>
<gene>
    <name evidence="1" type="ORF">QTP81_00945</name>
</gene>
<protein>
    <submittedName>
        <fullName evidence="1">DUF484 family protein</fullName>
    </submittedName>
</protein>
<dbReference type="Gene3D" id="3.30.450.40">
    <property type="match status" value="1"/>
</dbReference>
<comment type="caution">
    <text evidence="1">The sequence shown here is derived from an EMBL/GenBank/DDBJ whole genome shotgun (WGS) entry which is preliminary data.</text>
</comment>
<dbReference type="InterPro" id="IPR029016">
    <property type="entry name" value="GAF-like_dom_sf"/>
</dbReference>
<dbReference type="PANTHER" id="PTHR38765">
    <property type="entry name" value="DUF484 DOMAIN-CONTAINING PROTEIN"/>
    <property type="match status" value="1"/>
</dbReference>
<dbReference type="Pfam" id="PF04340">
    <property type="entry name" value="DUF484"/>
    <property type="match status" value="1"/>
</dbReference>